<keyword evidence="2" id="KW-1185">Reference proteome</keyword>
<evidence type="ECO:0000313" key="2">
    <source>
        <dbReference type="Proteomes" id="UP000225448"/>
    </source>
</evidence>
<evidence type="ECO:0000313" key="1">
    <source>
        <dbReference type="EMBL" id="ARV76664.1"/>
    </source>
</evidence>
<sequence length="97" mass="10406">MFRLVKQPCTDFIPALLAELERISDPQSSTPLYVRNANQGAVITTGNGRKNIAVQVWGAVSVNVHCYIDGAITGTSFAGTTSDVEEAAKAILDWVKP</sequence>
<dbReference type="EMBL" id="MF042360">
    <property type="protein sequence ID" value="ARV76664.1"/>
    <property type="molecule type" value="Genomic_DNA"/>
</dbReference>
<proteinExistence type="predicted"/>
<gene>
    <name evidence="1" type="ORF">PHABIO_33</name>
</gene>
<name>A0A1Y0SVS3_9CAUD</name>
<protein>
    <submittedName>
        <fullName evidence="1">Uncharacterized protein</fullName>
    </submittedName>
</protein>
<dbReference type="Proteomes" id="UP000225448">
    <property type="component" value="Segment"/>
</dbReference>
<organism evidence="1 2">
    <name type="scientific">Pseudomonas phage Phabio</name>
    <dbReference type="NCBI Taxonomy" id="2006668"/>
    <lineage>
        <taxon>Viruses</taxon>
        <taxon>Duplodnaviria</taxon>
        <taxon>Heunggongvirae</taxon>
        <taxon>Uroviricota</taxon>
        <taxon>Caudoviricetes</taxon>
        <taxon>Chimalliviridae</taxon>
        <taxon>Phabiovirus</taxon>
        <taxon>Phabiovirus phabio</taxon>
    </lineage>
</organism>
<reference evidence="1 2" key="1">
    <citation type="submission" date="2017-05" db="EMBL/GenBank/DDBJ databases">
        <authorList>
            <person name="Song R."/>
            <person name="Chenine A.L."/>
            <person name="Ruprecht R.M."/>
        </authorList>
    </citation>
    <scope>NUCLEOTIDE SEQUENCE [LARGE SCALE GENOMIC DNA]</scope>
</reference>
<accession>A0A1Y0SVS3</accession>